<dbReference type="OrthoDB" id="3045089at2759"/>
<dbReference type="PANTHER" id="PTHR38886:SF1">
    <property type="entry name" value="NACHT-NTPASE AND P-LOOP NTPASES N-TERMINAL DOMAIN-CONTAINING PROTEIN"/>
    <property type="match status" value="1"/>
</dbReference>
<reference evidence="3 4" key="1">
    <citation type="submission" date="2016-05" db="EMBL/GenBank/DDBJ databases">
        <title>A degradative enzymes factory behind the ericoid mycorrhizal symbiosis.</title>
        <authorList>
            <consortium name="DOE Joint Genome Institute"/>
            <person name="Martino E."/>
            <person name="Morin E."/>
            <person name="Grelet G."/>
            <person name="Kuo A."/>
            <person name="Kohler A."/>
            <person name="Daghino S."/>
            <person name="Barry K."/>
            <person name="Choi C."/>
            <person name="Cichocki N."/>
            <person name="Clum A."/>
            <person name="Copeland A."/>
            <person name="Hainaut M."/>
            <person name="Haridas S."/>
            <person name="Labutti K."/>
            <person name="Lindquist E."/>
            <person name="Lipzen A."/>
            <person name="Khouja H.-R."/>
            <person name="Murat C."/>
            <person name="Ohm R."/>
            <person name="Olson A."/>
            <person name="Spatafora J."/>
            <person name="Veneault-Fourrey C."/>
            <person name="Henrissat B."/>
            <person name="Grigoriev I."/>
            <person name="Martin F."/>
            <person name="Perotto S."/>
        </authorList>
    </citation>
    <scope>NUCLEOTIDE SEQUENCE [LARGE SCALE GENOMIC DNA]</scope>
    <source>
        <strain evidence="3 4">UAMH 7357</strain>
    </source>
</reference>
<dbReference type="PANTHER" id="PTHR38886">
    <property type="entry name" value="SESA DOMAIN-CONTAINING PROTEIN"/>
    <property type="match status" value="1"/>
</dbReference>
<dbReference type="Pfam" id="PF22893">
    <property type="entry name" value="ULD_2"/>
    <property type="match status" value="1"/>
</dbReference>
<organism evidence="3 4">
    <name type="scientific">Hyaloscypha hepaticicola</name>
    <dbReference type="NCBI Taxonomy" id="2082293"/>
    <lineage>
        <taxon>Eukaryota</taxon>
        <taxon>Fungi</taxon>
        <taxon>Dikarya</taxon>
        <taxon>Ascomycota</taxon>
        <taxon>Pezizomycotina</taxon>
        <taxon>Leotiomycetes</taxon>
        <taxon>Helotiales</taxon>
        <taxon>Hyaloscyphaceae</taxon>
        <taxon>Hyaloscypha</taxon>
    </lineage>
</organism>
<name>A0A2J6PW84_9HELO</name>
<evidence type="ECO:0000313" key="4">
    <source>
        <dbReference type="Proteomes" id="UP000235672"/>
    </source>
</evidence>
<dbReference type="Proteomes" id="UP000235672">
    <property type="component" value="Unassembled WGS sequence"/>
</dbReference>
<dbReference type="AlphaFoldDB" id="A0A2J6PW84"/>
<sequence length="338" mass="37894">MSAGFGFSVGDFITGIQLVRDVITSLQASGGSSSEYQALAMELFSLERALLEVKALKSLDDQPEKLEALKCAASQCQHTIDRFMTKIHKFQSSLTAQGSGSRWIDGLRKVQWAMCKKEDIATFKAEISGHAVAINLLVATAQFNATTLIGERSEQFLRKSQESSTVLATLTSWPTAAMNSLKDSIASCLRQGQELLAASKNIVQTNLQIFHAVLEIQKFMTTLPAQVLREQPVYFTGAYGLEVPFHLEFVYSSEILHDWLLRRFPKDKEMIEHGMFALQDLKTKRRLSLKDQWATLFYPGMRVAMDIIYNFGIVFQVAQIRCHNCGHLSLSSEEPSPW</sequence>
<evidence type="ECO:0000259" key="1">
    <source>
        <dbReference type="Pfam" id="PF17111"/>
    </source>
</evidence>
<dbReference type="Pfam" id="PF17111">
    <property type="entry name" value="PigL_N"/>
    <property type="match status" value="1"/>
</dbReference>
<feature type="domain" description="Azaphilone pigments biosynthesis cluster protein L N-terminal" evidence="1">
    <location>
        <begin position="32"/>
        <end position="154"/>
    </location>
</feature>
<accession>A0A2J6PW84</accession>
<dbReference type="InterPro" id="IPR054464">
    <property type="entry name" value="ULD_fung"/>
</dbReference>
<keyword evidence="4" id="KW-1185">Reference proteome</keyword>
<evidence type="ECO:0000313" key="3">
    <source>
        <dbReference type="EMBL" id="PMD18277.1"/>
    </source>
</evidence>
<dbReference type="EMBL" id="KZ613495">
    <property type="protein sequence ID" value="PMD18277.1"/>
    <property type="molecule type" value="Genomic_DNA"/>
</dbReference>
<proteinExistence type="predicted"/>
<protein>
    <submittedName>
        <fullName evidence="3">Uncharacterized protein</fullName>
    </submittedName>
</protein>
<dbReference type="InterPro" id="IPR031348">
    <property type="entry name" value="PigL_N"/>
</dbReference>
<evidence type="ECO:0000259" key="2">
    <source>
        <dbReference type="Pfam" id="PF22893"/>
    </source>
</evidence>
<feature type="domain" description="Ubiquitin-like" evidence="2">
    <location>
        <begin position="229"/>
        <end position="308"/>
    </location>
</feature>
<dbReference type="STRING" id="1745343.A0A2J6PW84"/>
<gene>
    <name evidence="3" type="ORF">NA56DRAFT_249305</name>
</gene>